<evidence type="ECO:0000259" key="6">
    <source>
        <dbReference type="PROSITE" id="PS50067"/>
    </source>
</evidence>
<dbReference type="PROSITE" id="PS50067">
    <property type="entry name" value="KINESIN_MOTOR_2"/>
    <property type="match status" value="1"/>
</dbReference>
<feature type="binding site" evidence="3">
    <location>
        <begin position="175"/>
        <end position="182"/>
    </location>
    <ligand>
        <name>ATP</name>
        <dbReference type="ChEBI" id="CHEBI:30616"/>
    </ligand>
</feature>
<dbReference type="InterPro" id="IPR001752">
    <property type="entry name" value="Kinesin_motor_dom"/>
</dbReference>
<feature type="region of interest" description="Disordered" evidence="5">
    <location>
        <begin position="2361"/>
        <end position="2390"/>
    </location>
</feature>
<comment type="caution">
    <text evidence="7">The sequence shown here is derived from an EMBL/GenBank/DDBJ whole genome shotgun (WGS) entry which is preliminary data.</text>
</comment>
<feature type="compositionally biased region" description="Low complexity" evidence="5">
    <location>
        <begin position="277"/>
        <end position="293"/>
    </location>
</feature>
<feature type="region of interest" description="Disordered" evidence="5">
    <location>
        <begin position="260"/>
        <end position="334"/>
    </location>
</feature>
<feature type="compositionally biased region" description="Polar residues" evidence="5">
    <location>
        <begin position="1847"/>
        <end position="1856"/>
    </location>
</feature>
<keyword evidence="4" id="KW-0175">Coiled coil</keyword>
<evidence type="ECO:0000313" key="7">
    <source>
        <dbReference type="EMBL" id="KAK7195679.1"/>
    </source>
</evidence>
<dbReference type="SMART" id="SM00129">
    <property type="entry name" value="KISc"/>
    <property type="match status" value="1"/>
</dbReference>
<dbReference type="GO" id="GO:0008017">
    <property type="term" value="F:microtubule binding"/>
    <property type="evidence" value="ECO:0007669"/>
    <property type="project" value="InterPro"/>
</dbReference>
<keyword evidence="3" id="KW-0505">Motor protein</keyword>
<evidence type="ECO:0000256" key="1">
    <source>
        <dbReference type="ARBA" id="ARBA00022741"/>
    </source>
</evidence>
<feature type="region of interest" description="Disordered" evidence="5">
    <location>
        <begin position="798"/>
        <end position="869"/>
    </location>
</feature>
<feature type="coiled-coil region" evidence="4">
    <location>
        <begin position="671"/>
        <end position="757"/>
    </location>
</feature>
<dbReference type="GO" id="GO:0005524">
    <property type="term" value="F:ATP binding"/>
    <property type="evidence" value="ECO:0007669"/>
    <property type="project" value="UniProtKB-UniRule"/>
</dbReference>
<dbReference type="SUPFAM" id="SSF52540">
    <property type="entry name" value="P-loop containing nucleoside triphosphate hydrolases"/>
    <property type="match status" value="1"/>
</dbReference>
<evidence type="ECO:0000256" key="2">
    <source>
        <dbReference type="ARBA" id="ARBA00022840"/>
    </source>
</evidence>
<feature type="coiled-coil region" evidence="4">
    <location>
        <begin position="1279"/>
        <end position="1324"/>
    </location>
</feature>
<feature type="region of interest" description="Disordered" evidence="5">
    <location>
        <begin position="1910"/>
        <end position="1931"/>
    </location>
</feature>
<comment type="similarity">
    <text evidence="3">Belongs to the TRAFAC class myosin-kinesin ATPase superfamily. Kinesin family.</text>
</comment>
<dbReference type="PROSITE" id="PS00411">
    <property type="entry name" value="KINESIN_MOTOR_1"/>
    <property type="match status" value="1"/>
</dbReference>
<evidence type="ECO:0000256" key="5">
    <source>
        <dbReference type="SAM" id="MobiDB-lite"/>
    </source>
</evidence>
<feature type="compositionally biased region" description="Polar residues" evidence="5">
    <location>
        <begin position="295"/>
        <end position="310"/>
    </location>
</feature>
<feature type="compositionally biased region" description="Basic and acidic residues" evidence="5">
    <location>
        <begin position="1910"/>
        <end position="1923"/>
    </location>
</feature>
<feature type="coiled-coil region" evidence="4">
    <location>
        <begin position="2157"/>
        <end position="2191"/>
    </location>
</feature>
<feature type="compositionally biased region" description="Basic and acidic residues" evidence="5">
    <location>
        <begin position="960"/>
        <end position="975"/>
    </location>
</feature>
<dbReference type="GO" id="GO:0007018">
    <property type="term" value="P:microtubule-based movement"/>
    <property type="evidence" value="ECO:0007669"/>
    <property type="project" value="InterPro"/>
</dbReference>
<feature type="region of interest" description="Disordered" evidence="5">
    <location>
        <begin position="1612"/>
        <end position="1639"/>
    </location>
</feature>
<dbReference type="InterPro" id="IPR019821">
    <property type="entry name" value="Kinesin_motor_CS"/>
</dbReference>
<reference evidence="7 8" key="1">
    <citation type="journal article" date="2021" name="MBio">
        <title>A New Model Trypanosomatid, Novymonas esmeraldas: Genomic Perception of Its 'Candidatus Pandoraea novymonadis' Endosymbiont.</title>
        <authorList>
            <person name="Zakharova A."/>
            <person name="Saura A."/>
            <person name="Butenko A."/>
            <person name="Podesvova L."/>
            <person name="Warmusova S."/>
            <person name="Kostygov A.Y."/>
            <person name="Nenarokova A."/>
            <person name="Lukes J."/>
            <person name="Opperdoes F.R."/>
            <person name="Yurchenko V."/>
        </authorList>
    </citation>
    <scope>NUCLEOTIDE SEQUENCE [LARGE SCALE GENOMIC DNA]</scope>
    <source>
        <strain evidence="7 8">E262AT.01</strain>
    </source>
</reference>
<dbReference type="GO" id="GO:0003777">
    <property type="term" value="F:microtubule motor activity"/>
    <property type="evidence" value="ECO:0007669"/>
    <property type="project" value="InterPro"/>
</dbReference>
<keyword evidence="1 3" id="KW-0547">Nucleotide-binding</keyword>
<feature type="compositionally biased region" description="Basic and acidic residues" evidence="5">
    <location>
        <begin position="1128"/>
        <end position="1141"/>
    </location>
</feature>
<dbReference type="PANTHER" id="PTHR47117">
    <property type="entry name" value="STAR-RELATED LIPID TRANSFER PROTEIN 9"/>
    <property type="match status" value="1"/>
</dbReference>
<dbReference type="Pfam" id="PF00225">
    <property type="entry name" value="Kinesin"/>
    <property type="match status" value="2"/>
</dbReference>
<feature type="domain" description="Kinesin motor" evidence="6">
    <location>
        <begin position="40"/>
        <end position="575"/>
    </location>
</feature>
<feature type="region of interest" description="Disordered" evidence="5">
    <location>
        <begin position="951"/>
        <end position="988"/>
    </location>
</feature>
<feature type="coiled-coil region" evidence="4">
    <location>
        <begin position="1393"/>
        <end position="1481"/>
    </location>
</feature>
<feature type="region of interest" description="Disordered" evidence="5">
    <location>
        <begin position="1830"/>
        <end position="1856"/>
    </location>
</feature>
<name>A0AAW0EQM0_9TRYP</name>
<dbReference type="InterPro" id="IPR027417">
    <property type="entry name" value="P-loop_NTPase"/>
</dbReference>
<keyword evidence="2 3" id="KW-0067">ATP-binding</keyword>
<evidence type="ECO:0000256" key="4">
    <source>
        <dbReference type="SAM" id="Coils"/>
    </source>
</evidence>
<feature type="coiled-coil region" evidence="4">
    <location>
        <begin position="2002"/>
        <end position="2120"/>
    </location>
</feature>
<dbReference type="PRINTS" id="PR00380">
    <property type="entry name" value="KINESINHEAVY"/>
</dbReference>
<dbReference type="Proteomes" id="UP001430356">
    <property type="component" value="Unassembled WGS sequence"/>
</dbReference>
<dbReference type="FunFam" id="3.40.850.10:FF:000135">
    <property type="entry name" value="Putative kinesin"/>
    <property type="match status" value="1"/>
</dbReference>
<keyword evidence="8" id="KW-1185">Reference proteome</keyword>
<feature type="coiled-coil region" evidence="4">
    <location>
        <begin position="611"/>
        <end position="645"/>
    </location>
</feature>
<proteinExistence type="inferred from homology"/>
<gene>
    <name evidence="7" type="ORF">NESM_000497700</name>
</gene>
<dbReference type="EMBL" id="JAECZO010000059">
    <property type="protein sequence ID" value="KAK7195679.1"/>
    <property type="molecule type" value="Genomic_DNA"/>
</dbReference>
<evidence type="ECO:0000256" key="3">
    <source>
        <dbReference type="PROSITE-ProRule" id="PRU00283"/>
    </source>
</evidence>
<dbReference type="InterPro" id="IPR036961">
    <property type="entry name" value="Kinesin_motor_dom_sf"/>
</dbReference>
<feature type="region of interest" description="Disordered" evidence="5">
    <location>
        <begin position="1114"/>
        <end position="1141"/>
    </location>
</feature>
<protein>
    <submittedName>
        <fullName evidence="7">Kinesin</fullName>
    </submittedName>
</protein>
<feature type="compositionally biased region" description="Basic and acidic residues" evidence="5">
    <location>
        <begin position="1833"/>
        <end position="1846"/>
    </location>
</feature>
<feature type="compositionally biased region" description="Low complexity" evidence="5">
    <location>
        <begin position="842"/>
        <end position="863"/>
    </location>
</feature>
<evidence type="ECO:0000313" key="8">
    <source>
        <dbReference type="Proteomes" id="UP001430356"/>
    </source>
</evidence>
<accession>A0AAW0EQM0</accession>
<dbReference type="Gene3D" id="3.40.850.10">
    <property type="entry name" value="Kinesin motor domain"/>
    <property type="match status" value="2"/>
</dbReference>
<sequence>MIVASIQSSVDGESVSSTNTRASVAAASAARLPHMNETSATKVFVRVRPFSAAECGKGAGAESPAIVSVSDDQPCQITSLDPAKGFQPKATYVFDRCFNSAATSIADTPQRRLFGGAGDVAAPMSLATTTTTTASMPRPLLDSLARDQAAVYEHVGRPVLLNALAGYNGCVFAYGQTGSGKTYTMMGPPGTLGAAAAAAVAAGGCNTNDGGAACATTAAPGRRFRRAATAYSGALCSTTEATADDAGDSRFQSFASMTPQSHLCRTPGAGGRHGETTTRTPTPTPMAMTAAAALPQSSDAPSPTESNVTPRSDVAGHRPRRTAKGHYAEEGEEQQQLLGIVPRLVRELFAELHRKRERDSSHSFRVEVEYYEIYREKVMDLLGSSSGGGSGVELRVRHSKANGPYVENLKRMHVEDEREVLRLLRLGNMHRHTAATAMNDRSSRSHAIFVLHLVQMRISEKDGTSAKVSSKVNLVDLAGSERTGANSAEGDQFKEGVVINNSLTVLGRVIDALADKSSGKRNAYCPYRDSVLTWLLMDSLGGNSKTTMVATISPHASSFDEACQTLRYASRAKQIVTKVIVNEDPQARQIKLLTAEVQRLKALLSADGKAAEDNEDDLEALRERVESLEEELDEVRGELEQKTSELAAVVASSRRGTGTLPTTLKPSHTGTAGVAKELAKAKSDMRRLEAENLLHMHTEEELHRATERIKTVERRHSQLLGDMREAQEVAKRLDREAHEKDKRISELQQQLALYQQSPQQRARPETPRTAATPTTAATAFLLSPRPVSELFAATVATPTTTTTTVTTPRTARKAAAAPPPVLPPDAVDASADAGKKTRKAKSAAPLPGAAPSASAPSASTAAAPPLPQRRTSEWLIEAARLRAQFEEEKKDLSVLLQERTDAFRKSQLELRRMKAEMKGTQDALQTVEKRLHDQHAEATRRLNEELQEAKRSLKERRRLSRDPRHTASHHADDGPARSSTTAVLQATEEEEELAREEVAQLETAMRQPLTDMVTLSLSALEQAAEAHWRDASRLEELQAAAEQQSAALATADAAQATLTARLAASVDAREELGRVVEDLQQQLEAARAAREEAAAAHQAAAAAHEEERAALRERVAELQSTTESQSQEEEHLQALRAAAEKQLSEAQEQHAVTVQHLEAELKSRALAAAAAAAAHAGQLAAAEAATAALQQERATEAAAMQSRVDEEQDKLRKSEDARRTLVLRGIEQSQEHDAAVRAWQAQLEESTNTAAAAATLHEEETATLRTALAEHKTTTTTRIAALEAAADAAHAELSAARVDWGATAAELEAQRDAALREQALMRETLDCEVRRAAAQATAHEEAVQLLHRELAAERAAAATAASEHTASLAAAAAELRAHQDEQTRVSAALTHQVTELQSKLASTESILEEERRRAGDLAATQAATLVELQNAMASAQAEHAAAVESHEVQLRAAVDQHARDEQAAQAEVEALTAESAELRASLTAAAAASAETQRSLEMRVAEAEAALGRSEEMCRRQLQEASAQTAAHDTAVARLREEVQEKCTAHAVAVQSHGEALAAAEAKRLSESLAASEAAAASERQLEAMRHATQQERAEAAAARHALQRELDATRTELQASEQARKTHIRRAVDQSAAHEQTEVELRSQLASVRARGEAAEAALEARVRELQEHLAQQADAAAHSRAEVTATLERERLTAQQAAAEQRRLLSGAESEAATLRASLAESEEARTAQTQRAVEQSAAHERALGELQATLQSQQRDSARTAAAHAAALHEWEERWQQQEAATQAEMATLQHQAEARRLADAAAASSEHAAAMEALRSVLSATEGQLSDMKSARTAEAELHTRQAQEQSETFAETQAELTRLHEARMAAAAAAHEAAVLALREAMVEKQRSAALEVAAVREQLRDAEERLRTSEEGHRREAAAAAAAHAKVLAEHRRAAETELRQKLAELAASKDTETDLVRVQLDTQRQMSQQLQTDLAHTRGQVRRMVETQTDLGAQVEAERRATADLRRELAGTEAQLQDRSAAAAQLGEALALAKAEIAALATETATLSGELTCTTQTATELRGHLEAAENVSKELSAELAAQTAALTDASDAADRLRTDVDELQTRCAAMEGANAALVSQQEALTAQHVDTLTELEAQFRTNESERRAEVQRAQQTEAELRAVVDAQEKELQRLRDNLEFGAALDLCEEEVTHRDSIVGAPLDSTTRTTAAAATNAGAGVSGSTFSNNTSFAGPSGSAGLHGNGGGGGFGNMFNSFFSRRNSTITPLTAVPATAGEMPVRPFSVKDRSTTTPVRRRTAGGALYRTGVQRPATAASSALLFGKAGAGAAVAMSANPAVSTSATHTPVHDALDLTPVQQTDSGSGGVAGSTPLGNRAPNIALGRK</sequence>
<feature type="compositionally biased region" description="Low complexity" evidence="5">
    <location>
        <begin position="798"/>
        <end position="816"/>
    </location>
</feature>
<organism evidence="7 8">
    <name type="scientific">Novymonas esmeraldas</name>
    <dbReference type="NCBI Taxonomy" id="1808958"/>
    <lineage>
        <taxon>Eukaryota</taxon>
        <taxon>Discoba</taxon>
        <taxon>Euglenozoa</taxon>
        <taxon>Kinetoplastea</taxon>
        <taxon>Metakinetoplastina</taxon>
        <taxon>Trypanosomatida</taxon>
        <taxon>Trypanosomatidae</taxon>
        <taxon>Novymonas</taxon>
    </lineage>
</organism>
<feature type="region of interest" description="Disordered" evidence="5">
    <location>
        <begin position="1717"/>
        <end position="1741"/>
    </location>
</feature>